<dbReference type="Pfam" id="PF00296">
    <property type="entry name" value="Bac_luciferase"/>
    <property type="match status" value="1"/>
</dbReference>
<dbReference type="Proteomes" id="UP001551695">
    <property type="component" value="Unassembled WGS sequence"/>
</dbReference>
<keyword evidence="3" id="KW-0560">Oxidoreductase</keyword>
<dbReference type="PANTHER" id="PTHR42847:SF4">
    <property type="entry name" value="ALKANESULFONATE MONOOXYGENASE-RELATED"/>
    <property type="match status" value="1"/>
</dbReference>
<name>A0ABV3FSX0_9NOCA</name>
<dbReference type="PANTHER" id="PTHR42847">
    <property type="entry name" value="ALKANESULFONATE MONOOXYGENASE"/>
    <property type="match status" value="1"/>
</dbReference>
<evidence type="ECO:0000256" key="1">
    <source>
        <dbReference type="ARBA" id="ARBA00022630"/>
    </source>
</evidence>
<evidence type="ECO:0000313" key="6">
    <source>
        <dbReference type="EMBL" id="MEV0708493.1"/>
    </source>
</evidence>
<sequence length="296" mass="31999">MTAQRGFRFGVNMVVPKSRAAWVEKCRRAEELGYDVIGIADHLGVPAPFPAMILAAEATQRVRLNTFVLNTPFYNPTLLARDVATADLFTDGRIELGLGAGYVKAEFEAAGIPFESGGARVDHLERTVATLRKLFADPEYVPRPVQQPGPPLLVAGWGDRLLSVAAEHADIVAFTGAATTAAGALRVAGPAEMADRVAFARNRLGARVDEVEFNLLIQWVLPSSEVPASVAEFGAILPADVDGRPERLPIVLVGSPEEIADRVVDLRKTYGFGYFTVLEPSMETFAPAMRILRSLD</sequence>
<gene>
    <name evidence="6" type="ORF">AB0I48_13095</name>
</gene>
<feature type="domain" description="Luciferase-like" evidence="5">
    <location>
        <begin position="20"/>
        <end position="187"/>
    </location>
</feature>
<dbReference type="RefSeq" id="WP_357783308.1">
    <property type="nucleotide sequence ID" value="NZ_JBFAKC010000005.1"/>
</dbReference>
<evidence type="ECO:0000256" key="4">
    <source>
        <dbReference type="ARBA" id="ARBA00023033"/>
    </source>
</evidence>
<accession>A0ABV3FSX0</accession>
<dbReference type="InterPro" id="IPR019923">
    <property type="entry name" value="Lucif-like_OxRdtase_MSMEG_2516"/>
</dbReference>
<dbReference type="SUPFAM" id="SSF51679">
    <property type="entry name" value="Bacterial luciferase-like"/>
    <property type="match status" value="1"/>
</dbReference>
<keyword evidence="2" id="KW-0288">FMN</keyword>
<evidence type="ECO:0000259" key="5">
    <source>
        <dbReference type="Pfam" id="PF00296"/>
    </source>
</evidence>
<dbReference type="InterPro" id="IPR011251">
    <property type="entry name" value="Luciferase-like_dom"/>
</dbReference>
<keyword evidence="1" id="KW-0285">Flavoprotein</keyword>
<protein>
    <submittedName>
        <fullName evidence="6">TIGR03621 family F420-dependent LLM class oxidoreductase</fullName>
    </submittedName>
</protein>
<comment type="caution">
    <text evidence="6">The sequence shown here is derived from an EMBL/GenBank/DDBJ whole genome shotgun (WGS) entry which is preliminary data.</text>
</comment>
<dbReference type="EMBL" id="JBFAKC010000005">
    <property type="protein sequence ID" value="MEV0708493.1"/>
    <property type="molecule type" value="Genomic_DNA"/>
</dbReference>
<dbReference type="NCBIfam" id="TIGR03621">
    <property type="entry name" value="F420_MSMEG_2516"/>
    <property type="match status" value="1"/>
</dbReference>
<keyword evidence="7" id="KW-1185">Reference proteome</keyword>
<keyword evidence="4" id="KW-0503">Monooxygenase</keyword>
<evidence type="ECO:0000256" key="3">
    <source>
        <dbReference type="ARBA" id="ARBA00023002"/>
    </source>
</evidence>
<dbReference type="Gene3D" id="3.20.20.30">
    <property type="entry name" value="Luciferase-like domain"/>
    <property type="match status" value="1"/>
</dbReference>
<dbReference type="InterPro" id="IPR036661">
    <property type="entry name" value="Luciferase-like_sf"/>
</dbReference>
<evidence type="ECO:0000256" key="2">
    <source>
        <dbReference type="ARBA" id="ARBA00022643"/>
    </source>
</evidence>
<proteinExistence type="predicted"/>
<organism evidence="6 7">
    <name type="scientific">Nocardia aurea</name>
    <dbReference type="NCBI Taxonomy" id="2144174"/>
    <lineage>
        <taxon>Bacteria</taxon>
        <taxon>Bacillati</taxon>
        <taxon>Actinomycetota</taxon>
        <taxon>Actinomycetes</taxon>
        <taxon>Mycobacteriales</taxon>
        <taxon>Nocardiaceae</taxon>
        <taxon>Nocardia</taxon>
    </lineage>
</organism>
<reference evidence="6 7" key="1">
    <citation type="submission" date="2024-06" db="EMBL/GenBank/DDBJ databases">
        <title>The Natural Products Discovery Center: Release of the First 8490 Sequenced Strains for Exploring Actinobacteria Biosynthetic Diversity.</title>
        <authorList>
            <person name="Kalkreuter E."/>
            <person name="Kautsar S.A."/>
            <person name="Yang D."/>
            <person name="Bader C.D."/>
            <person name="Teijaro C.N."/>
            <person name="Fluegel L."/>
            <person name="Davis C.M."/>
            <person name="Simpson J.R."/>
            <person name="Lauterbach L."/>
            <person name="Steele A.D."/>
            <person name="Gui C."/>
            <person name="Meng S."/>
            <person name="Li G."/>
            <person name="Viehrig K."/>
            <person name="Ye F."/>
            <person name="Su P."/>
            <person name="Kiefer A.F."/>
            <person name="Nichols A."/>
            <person name="Cepeda A.J."/>
            <person name="Yan W."/>
            <person name="Fan B."/>
            <person name="Jiang Y."/>
            <person name="Adhikari A."/>
            <person name="Zheng C.-J."/>
            <person name="Schuster L."/>
            <person name="Cowan T.M."/>
            <person name="Smanski M.J."/>
            <person name="Chevrette M.G."/>
            <person name="De Carvalho L.P.S."/>
            <person name="Shen B."/>
        </authorList>
    </citation>
    <scope>NUCLEOTIDE SEQUENCE [LARGE SCALE GENOMIC DNA]</scope>
    <source>
        <strain evidence="6 7">NPDC050403</strain>
    </source>
</reference>
<evidence type="ECO:0000313" key="7">
    <source>
        <dbReference type="Proteomes" id="UP001551695"/>
    </source>
</evidence>
<dbReference type="InterPro" id="IPR050172">
    <property type="entry name" value="SsuD_RutA_monooxygenase"/>
</dbReference>